<dbReference type="RefSeq" id="WP_105001441.1">
    <property type="nucleotide sequence ID" value="NZ_MQVX01000001.1"/>
</dbReference>
<proteinExistence type="predicted"/>
<name>A0A2S7T782_9FLAO</name>
<reference evidence="2" key="1">
    <citation type="submission" date="2016-11" db="EMBL/GenBank/DDBJ databases">
        <title>Trade-off between light-utilization and light-protection in marine flavobacteria.</title>
        <authorList>
            <person name="Kumagai Y."/>
            <person name="Yoshizawa S."/>
            <person name="Kogure K."/>
        </authorList>
    </citation>
    <scope>NUCLEOTIDE SEQUENCE [LARGE SCALE GENOMIC DNA]</scope>
    <source>
        <strain evidence="2">SG-18</strain>
    </source>
</reference>
<organism evidence="1 2">
    <name type="scientific">Aureicoccus marinus</name>
    <dbReference type="NCBI Taxonomy" id="754435"/>
    <lineage>
        <taxon>Bacteria</taxon>
        <taxon>Pseudomonadati</taxon>
        <taxon>Bacteroidota</taxon>
        <taxon>Flavobacteriia</taxon>
        <taxon>Flavobacteriales</taxon>
        <taxon>Flavobacteriaceae</taxon>
        <taxon>Aureicoccus</taxon>
    </lineage>
</organism>
<dbReference type="OrthoDB" id="9796381at2"/>
<dbReference type="InterPro" id="IPR016181">
    <property type="entry name" value="Acyl_CoA_acyltransferase"/>
</dbReference>
<dbReference type="AlphaFoldDB" id="A0A2S7T782"/>
<comment type="caution">
    <text evidence="1">The sequence shown here is derived from an EMBL/GenBank/DDBJ whole genome shotgun (WGS) entry which is preliminary data.</text>
</comment>
<evidence type="ECO:0000313" key="1">
    <source>
        <dbReference type="EMBL" id="PQJ15782.1"/>
    </source>
</evidence>
<dbReference type="Gene3D" id="3.40.630.30">
    <property type="match status" value="1"/>
</dbReference>
<keyword evidence="2" id="KW-1185">Reference proteome</keyword>
<dbReference type="SUPFAM" id="SSF55729">
    <property type="entry name" value="Acyl-CoA N-acyltransferases (Nat)"/>
    <property type="match status" value="1"/>
</dbReference>
<evidence type="ECO:0000313" key="2">
    <source>
        <dbReference type="Proteomes" id="UP000239366"/>
    </source>
</evidence>
<sequence>MLNKEEPMEVRLGKELDVCQILDIQKYWLNQKPDNKEGFLFGEPYTYNDLIELVLLKQLAVATVENIVYGYFLFDDYSKNSTTSSYLVFIQDLINKKQLNKFEKICPRAQIAIHKSHLGLNISKKLTLFLIDQCKDRFDTIFSAVSKKNKKINEHITNGWIVVGENDDLYFVTMRLNTKHNTN</sequence>
<protein>
    <recommendedName>
        <fullName evidence="3">N-acetyltransferase domain-containing protein</fullName>
    </recommendedName>
</protein>
<gene>
    <name evidence="1" type="ORF">BST99_08635</name>
</gene>
<dbReference type="Proteomes" id="UP000239366">
    <property type="component" value="Unassembled WGS sequence"/>
</dbReference>
<dbReference type="EMBL" id="MQVX01000001">
    <property type="protein sequence ID" value="PQJ15782.1"/>
    <property type="molecule type" value="Genomic_DNA"/>
</dbReference>
<accession>A0A2S7T782</accession>
<evidence type="ECO:0008006" key="3">
    <source>
        <dbReference type="Google" id="ProtNLM"/>
    </source>
</evidence>